<name>A0AAN6W6X5_9PEZI</name>
<organism evidence="2 3">
    <name type="scientific">Triangularia setosa</name>
    <dbReference type="NCBI Taxonomy" id="2587417"/>
    <lineage>
        <taxon>Eukaryota</taxon>
        <taxon>Fungi</taxon>
        <taxon>Dikarya</taxon>
        <taxon>Ascomycota</taxon>
        <taxon>Pezizomycotina</taxon>
        <taxon>Sordariomycetes</taxon>
        <taxon>Sordariomycetidae</taxon>
        <taxon>Sordariales</taxon>
        <taxon>Podosporaceae</taxon>
        <taxon>Triangularia</taxon>
    </lineage>
</organism>
<protein>
    <submittedName>
        <fullName evidence="2">Uncharacterized protein</fullName>
    </submittedName>
</protein>
<comment type="caution">
    <text evidence="2">The sequence shown here is derived from an EMBL/GenBank/DDBJ whole genome shotgun (WGS) entry which is preliminary data.</text>
</comment>
<sequence>MTAVALVLTRTGGHLEMHAKLGGTKYTHQGTKVTGHASNPANEALKKVFPSTWLDGQEWRRLPLLIPFAYPPLLLPLFSSIRHLDAHRVQQGRPALSTQDAKPWDAADRSNTPYDFRREPPGHHERQGQLNAAVGFYRFFSLAAYRRQQKCPCSSEHRASRILFGNSCRHPFARSLRLPELVAQKPLEVTATQASKPTREHSHRLSKSLRGKTPELPDRIDTSEITLPKSPSTCRSLECLGRWKKEAQLVSDTTS</sequence>
<dbReference type="Proteomes" id="UP001302321">
    <property type="component" value="Unassembled WGS sequence"/>
</dbReference>
<feature type="region of interest" description="Disordered" evidence="1">
    <location>
        <begin position="190"/>
        <end position="227"/>
    </location>
</feature>
<reference evidence="2" key="1">
    <citation type="journal article" date="2023" name="Mol. Phylogenet. Evol.">
        <title>Genome-scale phylogeny and comparative genomics of the fungal order Sordariales.</title>
        <authorList>
            <person name="Hensen N."/>
            <person name="Bonometti L."/>
            <person name="Westerberg I."/>
            <person name="Brannstrom I.O."/>
            <person name="Guillou S."/>
            <person name="Cros-Aarteil S."/>
            <person name="Calhoun S."/>
            <person name="Haridas S."/>
            <person name="Kuo A."/>
            <person name="Mondo S."/>
            <person name="Pangilinan J."/>
            <person name="Riley R."/>
            <person name="LaButti K."/>
            <person name="Andreopoulos B."/>
            <person name="Lipzen A."/>
            <person name="Chen C."/>
            <person name="Yan M."/>
            <person name="Daum C."/>
            <person name="Ng V."/>
            <person name="Clum A."/>
            <person name="Steindorff A."/>
            <person name="Ohm R.A."/>
            <person name="Martin F."/>
            <person name="Silar P."/>
            <person name="Natvig D.O."/>
            <person name="Lalanne C."/>
            <person name="Gautier V."/>
            <person name="Ament-Velasquez S.L."/>
            <person name="Kruys A."/>
            <person name="Hutchinson M.I."/>
            <person name="Powell A.J."/>
            <person name="Barry K."/>
            <person name="Miller A.N."/>
            <person name="Grigoriev I.V."/>
            <person name="Debuchy R."/>
            <person name="Gladieux P."/>
            <person name="Hiltunen Thoren M."/>
            <person name="Johannesson H."/>
        </authorList>
    </citation>
    <scope>NUCLEOTIDE SEQUENCE</scope>
    <source>
        <strain evidence="2">CBS 892.96</strain>
    </source>
</reference>
<gene>
    <name evidence="2" type="ORF">QBC36DRAFT_8226</name>
</gene>
<accession>A0AAN6W6X5</accession>
<feature type="compositionally biased region" description="Basic and acidic residues" evidence="1">
    <location>
        <begin position="115"/>
        <end position="126"/>
    </location>
</feature>
<feature type="region of interest" description="Disordered" evidence="1">
    <location>
        <begin position="92"/>
        <end position="126"/>
    </location>
</feature>
<dbReference type="AlphaFoldDB" id="A0AAN6W6X5"/>
<dbReference type="EMBL" id="MU866195">
    <property type="protein sequence ID" value="KAK4176478.1"/>
    <property type="molecule type" value="Genomic_DNA"/>
</dbReference>
<proteinExistence type="predicted"/>
<feature type="compositionally biased region" description="Basic and acidic residues" evidence="1">
    <location>
        <begin position="212"/>
        <end position="222"/>
    </location>
</feature>
<keyword evidence="3" id="KW-1185">Reference proteome</keyword>
<reference evidence="2" key="2">
    <citation type="submission" date="2023-05" db="EMBL/GenBank/DDBJ databases">
        <authorList>
            <consortium name="Lawrence Berkeley National Laboratory"/>
            <person name="Steindorff A."/>
            <person name="Hensen N."/>
            <person name="Bonometti L."/>
            <person name="Westerberg I."/>
            <person name="Brannstrom I.O."/>
            <person name="Guillou S."/>
            <person name="Cros-Aarteil S."/>
            <person name="Calhoun S."/>
            <person name="Haridas S."/>
            <person name="Kuo A."/>
            <person name="Mondo S."/>
            <person name="Pangilinan J."/>
            <person name="Riley R."/>
            <person name="Labutti K."/>
            <person name="Andreopoulos B."/>
            <person name="Lipzen A."/>
            <person name="Chen C."/>
            <person name="Yanf M."/>
            <person name="Daum C."/>
            <person name="Ng V."/>
            <person name="Clum A."/>
            <person name="Ohm R."/>
            <person name="Martin F."/>
            <person name="Silar P."/>
            <person name="Natvig D."/>
            <person name="Lalanne C."/>
            <person name="Gautier V."/>
            <person name="Ament-Velasquez S.L."/>
            <person name="Kruys A."/>
            <person name="Hutchinson M.I."/>
            <person name="Powell A.J."/>
            <person name="Barry K."/>
            <person name="Miller A.N."/>
            <person name="Grigoriev I.V."/>
            <person name="Debuchy R."/>
            <person name="Gladieux P."/>
            <person name="Thoren M.H."/>
            <person name="Johannesson H."/>
        </authorList>
    </citation>
    <scope>NUCLEOTIDE SEQUENCE</scope>
    <source>
        <strain evidence="2">CBS 892.96</strain>
    </source>
</reference>
<evidence type="ECO:0000256" key="1">
    <source>
        <dbReference type="SAM" id="MobiDB-lite"/>
    </source>
</evidence>
<feature type="compositionally biased region" description="Basic residues" evidence="1">
    <location>
        <begin position="201"/>
        <end position="210"/>
    </location>
</feature>
<evidence type="ECO:0000313" key="3">
    <source>
        <dbReference type="Proteomes" id="UP001302321"/>
    </source>
</evidence>
<evidence type="ECO:0000313" key="2">
    <source>
        <dbReference type="EMBL" id="KAK4176478.1"/>
    </source>
</evidence>